<organism evidence="2 3">
    <name type="scientific">Mycobacterium kansasii</name>
    <dbReference type="NCBI Taxonomy" id="1768"/>
    <lineage>
        <taxon>Bacteria</taxon>
        <taxon>Bacillati</taxon>
        <taxon>Actinomycetota</taxon>
        <taxon>Actinomycetes</taxon>
        <taxon>Mycobacteriales</taxon>
        <taxon>Mycobacteriaceae</taxon>
        <taxon>Mycobacterium</taxon>
    </lineage>
</organism>
<protein>
    <submittedName>
        <fullName evidence="2">Putative acyl-CoA dehydrogenase domain protein</fullName>
    </submittedName>
</protein>
<name>A0A1V3XZS6_MYCKA</name>
<accession>A0A1V3XZS6</accession>
<reference evidence="2 3" key="1">
    <citation type="submission" date="2017-02" db="EMBL/GenBank/DDBJ databases">
        <title>Complete genome sequences of Mycobacterium kansasii strains isolated from rhesus macaques.</title>
        <authorList>
            <person name="Panda A."/>
            <person name="Nagaraj S."/>
            <person name="Zhao X."/>
            <person name="Tettelin H."/>
            <person name="Detolla L.J."/>
        </authorList>
    </citation>
    <scope>NUCLEOTIDE SEQUENCE [LARGE SCALE GENOMIC DNA]</scope>
    <source>
        <strain evidence="2 3">11-3469</strain>
    </source>
</reference>
<proteinExistence type="predicted"/>
<evidence type="ECO:0000256" key="1">
    <source>
        <dbReference type="SAM" id="MobiDB-lite"/>
    </source>
</evidence>
<comment type="caution">
    <text evidence="2">The sequence shown here is derived from an EMBL/GenBank/DDBJ whole genome shotgun (WGS) entry which is preliminary data.</text>
</comment>
<dbReference type="Proteomes" id="UP000188532">
    <property type="component" value="Unassembled WGS sequence"/>
</dbReference>
<sequence length="98" mass="10857">MAINLELPRKLQAVMTMTHQGAAEIMRPVSRKYDLKEHTYPVELDTMMSLFEGVADAKSVAFAGPTLSATPNPPPTTTTAPTWPRCCRRWRPAGVTSR</sequence>
<dbReference type="AlphaFoldDB" id="A0A1V3XZS6"/>
<evidence type="ECO:0000313" key="3">
    <source>
        <dbReference type="Proteomes" id="UP000188532"/>
    </source>
</evidence>
<dbReference type="EMBL" id="MVBN01000001">
    <property type="protein sequence ID" value="OOK84001.1"/>
    <property type="molecule type" value="Genomic_DNA"/>
</dbReference>
<evidence type="ECO:0000313" key="2">
    <source>
        <dbReference type="EMBL" id="OOK84001.1"/>
    </source>
</evidence>
<gene>
    <name evidence="2" type="ORF">BZL29_0741</name>
</gene>
<feature type="region of interest" description="Disordered" evidence="1">
    <location>
        <begin position="65"/>
        <end position="85"/>
    </location>
</feature>